<sequence length="83" mass="8727">MALRVEAGACAGEDPFAAMLPGDAMEELRTPRGAVGNKAPCDFCGPTLNNMGSSNRVMTPQAAAQAMPNIAQMFTIQNVPVFR</sequence>
<organism evidence="1 2">
    <name type="scientific">Sorangium cellulosum</name>
    <name type="common">Polyangium cellulosum</name>
    <dbReference type="NCBI Taxonomy" id="56"/>
    <lineage>
        <taxon>Bacteria</taxon>
        <taxon>Pseudomonadati</taxon>
        <taxon>Myxococcota</taxon>
        <taxon>Polyangia</taxon>
        <taxon>Polyangiales</taxon>
        <taxon>Polyangiaceae</taxon>
        <taxon>Sorangium</taxon>
    </lineage>
</organism>
<evidence type="ECO:0000313" key="2">
    <source>
        <dbReference type="Proteomes" id="UP000075502"/>
    </source>
</evidence>
<comment type="caution">
    <text evidence="1">The sequence shown here is derived from an EMBL/GenBank/DDBJ whole genome shotgun (WGS) entry which is preliminary data.</text>
</comment>
<accession>A0A150TQH7</accession>
<dbReference type="EMBL" id="JEME01001525">
    <property type="protein sequence ID" value="KYG06924.1"/>
    <property type="molecule type" value="Genomic_DNA"/>
</dbReference>
<evidence type="ECO:0000313" key="1">
    <source>
        <dbReference type="EMBL" id="KYG06924.1"/>
    </source>
</evidence>
<reference evidence="1 2" key="1">
    <citation type="submission" date="2014-02" db="EMBL/GenBank/DDBJ databases">
        <title>The small core and large imbalanced accessory genome model reveals a collaborative survival strategy of Sorangium cellulosum strains in nature.</title>
        <authorList>
            <person name="Han K."/>
            <person name="Peng R."/>
            <person name="Blom J."/>
            <person name="Li Y.-Z."/>
        </authorList>
    </citation>
    <scope>NUCLEOTIDE SEQUENCE [LARGE SCALE GENOMIC DNA]</scope>
    <source>
        <strain evidence="1 2">So0007-03</strain>
    </source>
</reference>
<proteinExistence type="predicted"/>
<dbReference type="Proteomes" id="UP000075502">
    <property type="component" value="Unassembled WGS sequence"/>
</dbReference>
<gene>
    <name evidence="1" type="ORF">BE21_32025</name>
</gene>
<name>A0A150TQH7_SORCE</name>
<dbReference type="AlphaFoldDB" id="A0A150TQH7"/>
<protein>
    <submittedName>
        <fullName evidence="1">Uncharacterized protein</fullName>
    </submittedName>
</protein>